<evidence type="ECO:0000256" key="2">
    <source>
        <dbReference type="SAM" id="SignalP"/>
    </source>
</evidence>
<feature type="chain" id="PRO_5047062208" description="DUF5050 domain-containing protein" evidence="2">
    <location>
        <begin position="20"/>
        <end position="294"/>
    </location>
</feature>
<dbReference type="PANTHER" id="PTHR36842:SF1">
    <property type="entry name" value="PROTEIN TOLB"/>
    <property type="match status" value="1"/>
</dbReference>
<dbReference type="InterPro" id="IPR011042">
    <property type="entry name" value="6-blade_b-propeller_TolB-like"/>
</dbReference>
<dbReference type="EMBL" id="JAXBLV010000253">
    <property type="protein sequence ID" value="MDY3563830.1"/>
    <property type="molecule type" value="Genomic_DNA"/>
</dbReference>
<dbReference type="RefSeq" id="WP_320689960.1">
    <property type="nucleotide sequence ID" value="NZ_JAXBLV010000253.1"/>
</dbReference>
<dbReference type="Pfam" id="PF07676">
    <property type="entry name" value="PD40"/>
    <property type="match status" value="6"/>
</dbReference>
<dbReference type="SUPFAM" id="SSF82171">
    <property type="entry name" value="DPP6 N-terminal domain-like"/>
    <property type="match status" value="1"/>
</dbReference>
<protein>
    <recommendedName>
        <fullName evidence="5">DUF5050 domain-containing protein</fullName>
    </recommendedName>
</protein>
<evidence type="ECO:0008006" key="5">
    <source>
        <dbReference type="Google" id="ProtNLM"/>
    </source>
</evidence>
<dbReference type="PANTHER" id="PTHR36842">
    <property type="entry name" value="PROTEIN TOLB HOMOLOG"/>
    <property type="match status" value="1"/>
</dbReference>
<dbReference type="Gene3D" id="2.120.10.30">
    <property type="entry name" value="TolB, C-terminal domain"/>
    <property type="match status" value="2"/>
</dbReference>
<evidence type="ECO:0000313" key="3">
    <source>
        <dbReference type="EMBL" id="MDY3563830.1"/>
    </source>
</evidence>
<comment type="similarity">
    <text evidence="1">Belongs to the TolB family.</text>
</comment>
<reference evidence="4" key="1">
    <citation type="journal article" date="2023" name="Mar. Drugs">
        <title>Gemmata algarum, a Novel Planctomycete Isolated from an Algal Mat, Displays Antimicrobial Activity.</title>
        <authorList>
            <person name="Kumar G."/>
            <person name="Kallscheuer N."/>
            <person name="Kashif M."/>
            <person name="Ahamad S."/>
            <person name="Jagadeeshwari U."/>
            <person name="Pannikurungottu S."/>
            <person name="Haufschild T."/>
            <person name="Kabuu M."/>
            <person name="Sasikala C."/>
            <person name="Jogler C."/>
            <person name="Ramana C."/>
        </authorList>
    </citation>
    <scope>NUCLEOTIDE SEQUENCE [LARGE SCALE GENOMIC DNA]</scope>
    <source>
        <strain evidence="4">JC673</strain>
    </source>
</reference>
<feature type="signal peptide" evidence="2">
    <location>
        <begin position="1"/>
        <end position="19"/>
    </location>
</feature>
<dbReference type="Gene3D" id="2.120.10.60">
    <property type="entry name" value="Tricorn protease N-terminal domain"/>
    <property type="match status" value="1"/>
</dbReference>
<comment type="caution">
    <text evidence="3">The sequence shown here is derived from an EMBL/GenBank/DDBJ whole genome shotgun (WGS) entry which is preliminary data.</text>
</comment>
<evidence type="ECO:0000256" key="1">
    <source>
        <dbReference type="ARBA" id="ARBA00009820"/>
    </source>
</evidence>
<name>A0ABU5F8B9_9BACT</name>
<sequence length="294" mass="32536">MRRPVSLFLVALACVPATAFRARGDENAPARLTKDGSFKQNVQWSPDGKTLLFTRIHEGKMALWIMPAAGGEMTRLLPGHTEPHFDGHYSPDGKRIVYVYDKLEGTDGKLRIDVCATDGSDNQTLIPHKAFEESPRFSPDGKTVLWVSTRNKNPDLYTVTAEGKDEKRLTNDPAYDLHPAWSPDGKRIAFASGRSGRQKIHVMSADGTGVQKLTDGEFLDSWPVWHPDGKRIAFASNRSGNYDIWLMTAEGKELRKLTGHKAQDTSPAWAPDGKKLAFVSTRDGGSEIYVLGVK</sequence>
<gene>
    <name evidence="3" type="ORF">R5W23_005452</name>
</gene>
<dbReference type="Proteomes" id="UP001272242">
    <property type="component" value="Unassembled WGS sequence"/>
</dbReference>
<keyword evidence="2" id="KW-0732">Signal</keyword>
<proteinExistence type="inferred from homology"/>
<organism evidence="3 4">
    <name type="scientific">Gemmata algarum</name>
    <dbReference type="NCBI Taxonomy" id="2975278"/>
    <lineage>
        <taxon>Bacteria</taxon>
        <taxon>Pseudomonadati</taxon>
        <taxon>Planctomycetota</taxon>
        <taxon>Planctomycetia</taxon>
        <taxon>Gemmatales</taxon>
        <taxon>Gemmataceae</taxon>
        <taxon>Gemmata</taxon>
    </lineage>
</organism>
<keyword evidence="4" id="KW-1185">Reference proteome</keyword>
<dbReference type="InterPro" id="IPR011659">
    <property type="entry name" value="WD40"/>
</dbReference>
<accession>A0ABU5F8B9</accession>
<evidence type="ECO:0000313" key="4">
    <source>
        <dbReference type="Proteomes" id="UP001272242"/>
    </source>
</evidence>